<dbReference type="EMBL" id="MUGW01000084">
    <property type="protein sequence ID" value="OXA83306.1"/>
    <property type="molecule type" value="Genomic_DNA"/>
</dbReference>
<comment type="caution">
    <text evidence="2">The sequence shown here is derived from an EMBL/GenBank/DDBJ whole genome shotgun (WGS) entry which is preliminary data.</text>
</comment>
<dbReference type="Proteomes" id="UP000198345">
    <property type="component" value="Unassembled WGS sequence"/>
</dbReference>
<reference evidence="2 3" key="1">
    <citation type="submission" date="2016-11" db="EMBL/GenBank/DDBJ databases">
        <title>Whole genomes of Flavobacteriaceae.</title>
        <authorList>
            <person name="Stine C."/>
            <person name="Li C."/>
            <person name="Tadesse D."/>
        </authorList>
    </citation>
    <scope>NUCLEOTIDE SEQUENCE [LARGE SCALE GENOMIC DNA]</scope>
    <source>
        <strain evidence="2 3">DSM 18292</strain>
    </source>
</reference>
<dbReference type="PANTHER" id="PTHR33840">
    <property type="match status" value="1"/>
</dbReference>
<gene>
    <name evidence="2" type="ORF">B0A66_22380</name>
</gene>
<protein>
    <recommendedName>
        <fullName evidence="1">T6SS Phospholipase effector Tle1-like catalytic domain-containing protein</fullName>
    </recommendedName>
</protein>
<organism evidence="2 3">
    <name type="scientific">Flavobacterium hercynium</name>
    <dbReference type="NCBI Taxonomy" id="387094"/>
    <lineage>
        <taxon>Bacteria</taxon>
        <taxon>Pseudomonadati</taxon>
        <taxon>Bacteroidota</taxon>
        <taxon>Flavobacteriia</taxon>
        <taxon>Flavobacteriales</taxon>
        <taxon>Flavobacteriaceae</taxon>
        <taxon>Flavobacterium</taxon>
    </lineage>
</organism>
<evidence type="ECO:0000313" key="2">
    <source>
        <dbReference type="EMBL" id="OXA83306.1"/>
    </source>
</evidence>
<accession>A0A226GPH4</accession>
<dbReference type="Pfam" id="PF09994">
    <property type="entry name" value="T6SS_Tle1-like_cat"/>
    <property type="match status" value="1"/>
</dbReference>
<name>A0A226GPH4_9FLAO</name>
<sequence length="649" mass="75518">MGKSFVYNVGSALENKKDDELWFDYGVFIDGTLNNNENTRLRRKYRNEDERSILTKDKKEKDLEREKEDYESLTKDGLIRIPDGVDISKFNSKEYKDYLLGIYRTDMDKLGTDNSYSNDDTNVTRMWNCCKKDYKIYIEGMGTSVSDGTIEDRKDSQDGFAFGAGQTGIRRRVRLACERIAEKILDRKKIDKNYKVTQITLDVFGFSRGAASARNFVHEVNAKKPYKPQEIKIPDGYETYYVRGEPRTKKKYRKAIGDADGLEINTKRLINGKMPRLGHLGYSLLEKGAVTKEELEYVKIIIRFIGVYDTVSSYYEMGALGAYDENGKAQDDPSFIKLASEALSTNFTNDEEELGLQDLGDVSQFEKLVHFTAKDEHRRNFALTRINQIPKKAIEKNFPGVHCDIGGAYENEEEEYIDEIGTSLMDSYYSYNNHKKALKPDEKLPMPPIGLEALKEDLIDQYWYSKEQLKILKEYHGFKFIFGKRIELPLYLKLTGTRVIRKEYSYIPLHFMEDFCRGTTMSQFFNRKTVEDYPLNNPFLEKVKSSLHDYVFENSPEWEFVSDADLVKEKEEREKISQETEGKQQEGIAITDSEEVDICVDLPEIKINSLNTQKALRKLRREYIHWSSTRDWFGMEPADNRIRVCYPKK</sequence>
<keyword evidence="3" id="KW-1185">Reference proteome</keyword>
<dbReference type="RefSeq" id="WP_089052059.1">
    <property type="nucleotide sequence ID" value="NZ_FXTV01000004.1"/>
</dbReference>
<feature type="domain" description="T6SS Phospholipase effector Tle1-like catalytic" evidence="1">
    <location>
        <begin position="111"/>
        <end position="419"/>
    </location>
</feature>
<evidence type="ECO:0000313" key="3">
    <source>
        <dbReference type="Proteomes" id="UP000198345"/>
    </source>
</evidence>
<proteinExistence type="predicted"/>
<dbReference type="InterPro" id="IPR018712">
    <property type="entry name" value="Tle1-like_cat"/>
</dbReference>
<dbReference type="AlphaFoldDB" id="A0A226GPH4"/>
<evidence type="ECO:0000259" key="1">
    <source>
        <dbReference type="Pfam" id="PF09994"/>
    </source>
</evidence>
<dbReference type="OrthoDB" id="4378831at2"/>
<dbReference type="PANTHER" id="PTHR33840:SF1">
    <property type="entry name" value="TLE1 PHOSPHOLIPASE DOMAIN-CONTAINING PROTEIN"/>
    <property type="match status" value="1"/>
</dbReference>